<dbReference type="STRING" id="1612202.SAMN05421734_105115"/>
<name>A0A1G6JQP3_9BACI</name>
<evidence type="ECO:0008006" key="4">
    <source>
        <dbReference type="Google" id="ProtNLM"/>
    </source>
</evidence>
<accession>A0A1G6JQP3</accession>
<dbReference type="AlphaFoldDB" id="A0A1G6JQP3"/>
<evidence type="ECO:0000256" key="1">
    <source>
        <dbReference type="SAM" id="SignalP"/>
    </source>
</evidence>
<reference evidence="3" key="1">
    <citation type="submission" date="2016-09" db="EMBL/GenBank/DDBJ databases">
        <authorList>
            <person name="Varghese N."/>
            <person name="Submissions S."/>
        </authorList>
    </citation>
    <scope>NUCLEOTIDE SEQUENCE [LARGE SCALE GENOMIC DNA]</scope>
    <source>
        <strain evidence="3">S5</strain>
    </source>
</reference>
<evidence type="ECO:0000313" key="2">
    <source>
        <dbReference type="EMBL" id="SDC21013.1"/>
    </source>
</evidence>
<keyword evidence="3" id="KW-1185">Reference proteome</keyword>
<dbReference type="Proteomes" id="UP000242949">
    <property type="component" value="Unassembled WGS sequence"/>
</dbReference>
<keyword evidence="1" id="KW-0732">Signal</keyword>
<feature type="chain" id="PRO_5039608863" description="Lipoprotein" evidence="1">
    <location>
        <begin position="19"/>
        <end position="174"/>
    </location>
</feature>
<evidence type="ECO:0000313" key="3">
    <source>
        <dbReference type="Proteomes" id="UP000242949"/>
    </source>
</evidence>
<organism evidence="2 3">
    <name type="scientific">Pelagirhabdus alkalitolerans</name>
    <dbReference type="NCBI Taxonomy" id="1612202"/>
    <lineage>
        <taxon>Bacteria</taxon>
        <taxon>Bacillati</taxon>
        <taxon>Bacillota</taxon>
        <taxon>Bacilli</taxon>
        <taxon>Bacillales</taxon>
        <taxon>Bacillaceae</taxon>
        <taxon>Pelagirhabdus</taxon>
    </lineage>
</organism>
<dbReference type="EMBL" id="FMYI01000005">
    <property type="protein sequence ID" value="SDC21013.1"/>
    <property type="molecule type" value="Genomic_DNA"/>
</dbReference>
<gene>
    <name evidence="2" type="ORF">SAMN05421734_105115</name>
</gene>
<protein>
    <recommendedName>
        <fullName evidence="4">Lipoprotein</fullName>
    </recommendedName>
</protein>
<dbReference type="PROSITE" id="PS51257">
    <property type="entry name" value="PROKAR_LIPOPROTEIN"/>
    <property type="match status" value="1"/>
</dbReference>
<feature type="signal peptide" evidence="1">
    <location>
        <begin position="1"/>
        <end position="18"/>
    </location>
</feature>
<sequence length="174" mass="20124">MLKSIVFLLLTLTSILLAGCSSDILDELVEPTTDYDGDHLVIGMLGDQPDAEFTNVRFEDVQVEDFSEHEDLDGLIINDEDLFQELSQPAYTDTFNEMKIPTFFIGLRKPYYLFLHEDQIYDETHENESFGLVQGFVFDADQNRLTWELKVGEDDYDSDATYTKIFDIIDQHEE</sequence>
<proteinExistence type="predicted"/>